<feature type="binding site" evidence="3">
    <location>
        <position position="192"/>
    </location>
    <ligand>
        <name>Zn(2+)</name>
        <dbReference type="ChEBI" id="CHEBI:29105"/>
        <label>1</label>
    </ligand>
</feature>
<dbReference type="eggNOG" id="COG0624">
    <property type="taxonomic scope" value="Bacteria"/>
</dbReference>
<dbReference type="NCBIfam" id="NF006770">
    <property type="entry name" value="PRK09290.1-4"/>
    <property type="match status" value="1"/>
</dbReference>
<evidence type="ECO:0000313" key="6">
    <source>
        <dbReference type="Proteomes" id="UP000019489"/>
    </source>
</evidence>
<protein>
    <submittedName>
        <fullName evidence="5">Allantoate amidohydrolase</fullName>
    </submittedName>
</protein>
<feature type="binding site" evidence="4">
    <location>
        <position position="285"/>
    </location>
    <ligand>
        <name>allantoate</name>
        <dbReference type="ChEBI" id="CHEBI:17536"/>
    </ligand>
</feature>
<dbReference type="PANTHER" id="PTHR32494">
    <property type="entry name" value="ALLANTOATE DEIMINASE-RELATED"/>
    <property type="match status" value="1"/>
</dbReference>
<feature type="binding site" evidence="4">
    <location>
        <position position="227"/>
    </location>
    <ligand>
        <name>allantoate</name>
        <dbReference type="ChEBI" id="CHEBI:17536"/>
    </ligand>
</feature>
<feature type="binding site" evidence="4">
    <location>
        <position position="298"/>
    </location>
    <ligand>
        <name>allantoate</name>
        <dbReference type="ChEBI" id="CHEBI:17536"/>
    </ligand>
</feature>
<dbReference type="PATRIC" id="fig|1386089.3.peg.2959"/>
<evidence type="ECO:0000256" key="1">
    <source>
        <dbReference type="ARBA" id="ARBA00006153"/>
    </source>
</evidence>
<proteinExistence type="inferred from homology"/>
<dbReference type="Pfam" id="PF01546">
    <property type="entry name" value="Peptidase_M20"/>
    <property type="match status" value="1"/>
</dbReference>
<keyword evidence="3" id="KW-0862">Zinc</keyword>
<dbReference type="SUPFAM" id="SSF53187">
    <property type="entry name" value="Zn-dependent exopeptidases"/>
    <property type="match status" value="1"/>
</dbReference>
<keyword evidence="2 5" id="KW-0378">Hydrolase</keyword>
<dbReference type="EMBL" id="AWSA01000034">
    <property type="protein sequence ID" value="EWT00771.1"/>
    <property type="molecule type" value="Genomic_DNA"/>
</dbReference>
<reference evidence="5 6" key="1">
    <citation type="submission" date="2013-08" db="EMBL/GenBank/DDBJ databases">
        <title>Intrasporangium oryzae NRRL B-24470.</title>
        <authorList>
            <person name="Liu H."/>
            <person name="Wang G."/>
        </authorList>
    </citation>
    <scope>NUCLEOTIDE SEQUENCE [LARGE SCALE GENOMIC DNA]</scope>
    <source>
        <strain evidence="5 6">NRRL B-24470</strain>
    </source>
</reference>
<dbReference type="PANTHER" id="PTHR32494:SF5">
    <property type="entry name" value="ALLANTOATE AMIDOHYDROLASE"/>
    <property type="match status" value="1"/>
</dbReference>
<feature type="binding site" evidence="3">
    <location>
        <position position="127"/>
    </location>
    <ligand>
        <name>Zn(2+)</name>
        <dbReference type="ChEBI" id="CHEBI:29105"/>
        <label>2</label>
    </ligand>
</feature>
<comment type="caution">
    <text evidence="5">The sequence shown here is derived from an EMBL/GenBank/DDBJ whole genome shotgun (WGS) entry which is preliminary data.</text>
</comment>
<dbReference type="AlphaFoldDB" id="W9G3Q1"/>
<dbReference type="GO" id="GO:0016813">
    <property type="term" value="F:hydrolase activity, acting on carbon-nitrogen (but not peptide) bonds, in linear amidines"/>
    <property type="evidence" value="ECO:0007669"/>
    <property type="project" value="InterPro"/>
</dbReference>
<dbReference type="PIRSF" id="PIRSF001235">
    <property type="entry name" value="Amidase_carbamoylase"/>
    <property type="match status" value="1"/>
</dbReference>
<feature type="binding site" evidence="3">
    <location>
        <position position="92"/>
    </location>
    <ligand>
        <name>Zn(2+)</name>
        <dbReference type="ChEBI" id="CHEBI:29105"/>
        <label>1</label>
    </ligand>
</feature>
<comment type="similarity">
    <text evidence="1">Belongs to the peptidase M20 family.</text>
</comment>
<feature type="binding site" evidence="3">
    <location>
        <position position="383"/>
    </location>
    <ligand>
        <name>Zn(2+)</name>
        <dbReference type="ChEBI" id="CHEBI:29105"/>
        <label>2</label>
    </ligand>
</feature>
<dbReference type="NCBIfam" id="TIGR01879">
    <property type="entry name" value="hydantase"/>
    <property type="match status" value="1"/>
</dbReference>
<name>W9G3Q1_9MICO</name>
<evidence type="ECO:0000256" key="3">
    <source>
        <dbReference type="PIRSR" id="PIRSR001235-1"/>
    </source>
</evidence>
<keyword evidence="3" id="KW-0479">Metal-binding</keyword>
<keyword evidence="6" id="KW-1185">Reference proteome</keyword>
<feature type="binding site" evidence="3">
    <location>
        <position position="92"/>
    </location>
    <ligand>
        <name>Zn(2+)</name>
        <dbReference type="ChEBI" id="CHEBI:29105"/>
        <label>2</label>
    </ligand>
</feature>
<gene>
    <name evidence="5" type="ORF">N865_13590</name>
</gene>
<comment type="cofactor">
    <cofactor evidence="3">
        <name>Zn(2+)</name>
        <dbReference type="ChEBI" id="CHEBI:29105"/>
    </cofactor>
    <text evidence="3">Binds 2 Zn(2+) ions per subunit.</text>
</comment>
<dbReference type="InterPro" id="IPR010158">
    <property type="entry name" value="Amidase_Cbmase"/>
</dbReference>
<dbReference type="STRING" id="1386089.N865_13590"/>
<dbReference type="Proteomes" id="UP000019489">
    <property type="component" value="Unassembled WGS sequence"/>
</dbReference>
<accession>W9G3Q1</accession>
<dbReference type="Gene3D" id="3.40.630.10">
    <property type="entry name" value="Zn peptidases"/>
    <property type="match status" value="1"/>
</dbReference>
<evidence type="ECO:0000256" key="2">
    <source>
        <dbReference type="ARBA" id="ARBA00022801"/>
    </source>
</evidence>
<dbReference type="GO" id="GO:0046872">
    <property type="term" value="F:metal ion binding"/>
    <property type="evidence" value="ECO:0007669"/>
    <property type="project" value="UniProtKB-KW"/>
</dbReference>
<evidence type="ECO:0000313" key="5">
    <source>
        <dbReference type="EMBL" id="EWT00771.1"/>
    </source>
</evidence>
<dbReference type="SUPFAM" id="SSF55031">
    <property type="entry name" value="Bacterial exopeptidase dimerisation domain"/>
    <property type="match status" value="1"/>
</dbReference>
<evidence type="ECO:0000256" key="4">
    <source>
        <dbReference type="PIRSR" id="PIRSR001235-2"/>
    </source>
</evidence>
<dbReference type="InterPro" id="IPR002933">
    <property type="entry name" value="Peptidase_M20"/>
</dbReference>
<feature type="binding site" evidence="3">
    <location>
        <position position="81"/>
    </location>
    <ligand>
        <name>Zn(2+)</name>
        <dbReference type="ChEBI" id="CHEBI:29105"/>
        <label>1</label>
    </ligand>
</feature>
<organism evidence="5 6">
    <name type="scientific">Intrasporangium oryzae NRRL B-24470</name>
    <dbReference type="NCBI Taxonomy" id="1386089"/>
    <lineage>
        <taxon>Bacteria</taxon>
        <taxon>Bacillati</taxon>
        <taxon>Actinomycetota</taxon>
        <taxon>Actinomycetes</taxon>
        <taxon>Micrococcales</taxon>
        <taxon>Intrasporangiaceae</taxon>
        <taxon>Intrasporangium</taxon>
    </lineage>
</organism>
<sequence length="421" mass="43663">MVTSVGRSFDRMWSDLEPIGRSGQTGGYRRHAWTRTDHDLREWFVGECAARDLEVVEDRAGNQWAWWGDPDTTPGVVIGSHLDSVPDGGAFDGPLGVVSALATVDALRAAGVTPHVPLGVVNFVDEEGARFGVACAGSRIITGVLTADRARSLTDADGVSMAQAWRSAGRDPATMGPDPETLSRVGCFVELHVEQGKALALAPDGSDDLTDPARAVAIGTDIWPHGRWRIDIPGEANHAGTTRLEDRHDAMLGLASVVQSARSYAAGLGCVATVGKVLVEPGGVNAIPSHVTAWLDARGADEDAVRATVAGVSADAAALGAGTTEESWTPTTRFDPSLVSRLSGILPGAPLLGTGAGHDAGILATHGVPSAMLFVRNPTGVSHSPAESARAEDCHAGVDALTAVVTELCNGRTTTPMSDGR</sequence>
<dbReference type="InterPro" id="IPR036264">
    <property type="entry name" value="Bact_exopeptidase_dim_dom"/>
</dbReference>
<dbReference type="Gene3D" id="3.30.70.360">
    <property type="match status" value="1"/>
</dbReference>